<sequence length="97" mass="10982">MTTGVPGAQCVASLHWSGETRPYALNATLNRASSNPQVWVPGREPSPNGQQRMLDQEFWVTTTDDKMVRNYNTPFIKPQFNHIRPSTSIACMKQRHP</sequence>
<dbReference type="Proteomes" id="UP001367508">
    <property type="component" value="Unassembled WGS sequence"/>
</dbReference>
<accession>A0AAN9R675</accession>
<proteinExistence type="predicted"/>
<name>A0AAN9R675_CANGL</name>
<protein>
    <submittedName>
        <fullName evidence="1">Uncharacterized protein</fullName>
    </submittedName>
</protein>
<reference evidence="1 2" key="1">
    <citation type="submission" date="2024-01" db="EMBL/GenBank/DDBJ databases">
        <title>The genomes of 5 underutilized Papilionoideae crops provide insights into root nodulation and disease resistanc.</title>
        <authorList>
            <person name="Jiang F."/>
        </authorList>
    </citation>
    <scope>NUCLEOTIDE SEQUENCE [LARGE SCALE GENOMIC DNA]</scope>
    <source>
        <strain evidence="1">LVBAO_FW01</strain>
        <tissue evidence="1">Leaves</tissue>
    </source>
</reference>
<keyword evidence="2" id="KW-1185">Reference proteome</keyword>
<dbReference type="AlphaFoldDB" id="A0AAN9R675"/>
<comment type="caution">
    <text evidence="1">The sequence shown here is derived from an EMBL/GenBank/DDBJ whole genome shotgun (WGS) entry which is preliminary data.</text>
</comment>
<evidence type="ECO:0000313" key="2">
    <source>
        <dbReference type="Proteomes" id="UP001367508"/>
    </source>
</evidence>
<organism evidence="1 2">
    <name type="scientific">Canavalia gladiata</name>
    <name type="common">Sword bean</name>
    <name type="synonym">Dolichos gladiatus</name>
    <dbReference type="NCBI Taxonomy" id="3824"/>
    <lineage>
        <taxon>Eukaryota</taxon>
        <taxon>Viridiplantae</taxon>
        <taxon>Streptophyta</taxon>
        <taxon>Embryophyta</taxon>
        <taxon>Tracheophyta</taxon>
        <taxon>Spermatophyta</taxon>
        <taxon>Magnoliopsida</taxon>
        <taxon>eudicotyledons</taxon>
        <taxon>Gunneridae</taxon>
        <taxon>Pentapetalae</taxon>
        <taxon>rosids</taxon>
        <taxon>fabids</taxon>
        <taxon>Fabales</taxon>
        <taxon>Fabaceae</taxon>
        <taxon>Papilionoideae</taxon>
        <taxon>50 kb inversion clade</taxon>
        <taxon>NPAAA clade</taxon>
        <taxon>indigoferoid/millettioid clade</taxon>
        <taxon>Phaseoleae</taxon>
        <taxon>Canavalia</taxon>
    </lineage>
</organism>
<dbReference type="EMBL" id="JAYMYQ010000001">
    <property type="protein sequence ID" value="KAK7360752.1"/>
    <property type="molecule type" value="Genomic_DNA"/>
</dbReference>
<evidence type="ECO:0000313" key="1">
    <source>
        <dbReference type="EMBL" id="KAK7360752.1"/>
    </source>
</evidence>
<gene>
    <name evidence="1" type="ORF">VNO77_02761</name>
</gene>